<protein>
    <submittedName>
        <fullName evidence="1">Uncharacterized protein</fullName>
    </submittedName>
</protein>
<dbReference type="InterPro" id="IPR029058">
    <property type="entry name" value="AB_hydrolase_fold"/>
</dbReference>
<reference evidence="1" key="1">
    <citation type="submission" date="2018-05" db="EMBL/GenBank/DDBJ databases">
        <authorList>
            <person name="Lanie J.A."/>
            <person name="Ng W.-L."/>
            <person name="Kazmierczak K.M."/>
            <person name="Andrzejewski T.M."/>
            <person name="Davidsen T.M."/>
            <person name="Wayne K.J."/>
            <person name="Tettelin H."/>
            <person name="Glass J.I."/>
            <person name="Rusch D."/>
            <person name="Podicherti R."/>
            <person name="Tsui H.-C.T."/>
            <person name="Winkler M.E."/>
        </authorList>
    </citation>
    <scope>NUCLEOTIDE SEQUENCE</scope>
</reference>
<dbReference type="SUPFAM" id="SSF53474">
    <property type="entry name" value="alpha/beta-Hydrolases"/>
    <property type="match status" value="1"/>
</dbReference>
<dbReference type="Gene3D" id="3.40.50.1820">
    <property type="entry name" value="alpha/beta hydrolase"/>
    <property type="match status" value="1"/>
</dbReference>
<organism evidence="1">
    <name type="scientific">marine metagenome</name>
    <dbReference type="NCBI Taxonomy" id="408172"/>
    <lineage>
        <taxon>unclassified sequences</taxon>
        <taxon>metagenomes</taxon>
        <taxon>ecological metagenomes</taxon>
    </lineage>
</organism>
<evidence type="ECO:0000313" key="1">
    <source>
        <dbReference type="EMBL" id="SVB96370.1"/>
    </source>
</evidence>
<proteinExistence type="predicted"/>
<accession>A0A382I9Q8</accession>
<dbReference type="EMBL" id="UINC01066058">
    <property type="protein sequence ID" value="SVB96370.1"/>
    <property type="molecule type" value="Genomic_DNA"/>
</dbReference>
<gene>
    <name evidence="1" type="ORF">METZ01_LOCUS249224</name>
</gene>
<sequence>TARIMFRHPHLFISVAPGGGGHATEKRISEEGGRESDKLIFAKGDNTWDLARKYAAKQKPKLNILVYVGNKGFNYQNNLEWMKHLKKLKIPFGHLIIPDAPHSATIIYEKRGLEIMGFHARNFAQALKDFHGEE</sequence>
<dbReference type="AlphaFoldDB" id="A0A382I9Q8"/>
<name>A0A382I9Q8_9ZZZZ</name>
<feature type="non-terminal residue" evidence="1">
    <location>
        <position position="1"/>
    </location>
</feature>